<dbReference type="Pfam" id="PF14281">
    <property type="entry name" value="PDDEXK_4"/>
    <property type="match status" value="1"/>
</dbReference>
<dbReference type="AlphaFoldDB" id="A0A915YB61"/>
<name>A0A915YB61_9BACT</name>
<reference evidence="1" key="1">
    <citation type="submission" date="2022-09" db="EMBL/GenBank/DDBJ databases">
        <title>Aureispira anguillicida sp. nov., isolated from Leptocephalus of Japanese eel Anguilla japonica.</title>
        <authorList>
            <person name="Yuasa K."/>
            <person name="Mekata T."/>
            <person name="Ikunari K."/>
        </authorList>
    </citation>
    <scope>NUCLEOTIDE SEQUENCE</scope>
    <source>
        <strain evidence="1">EL160426</strain>
    </source>
</reference>
<keyword evidence="2" id="KW-1185">Reference proteome</keyword>
<organism evidence="1 2">
    <name type="scientific">Aureispira anguillae</name>
    <dbReference type="NCBI Taxonomy" id="2864201"/>
    <lineage>
        <taxon>Bacteria</taxon>
        <taxon>Pseudomonadati</taxon>
        <taxon>Bacteroidota</taxon>
        <taxon>Saprospiria</taxon>
        <taxon>Saprospirales</taxon>
        <taxon>Saprospiraceae</taxon>
        <taxon>Aureispira</taxon>
    </lineage>
</organism>
<proteinExistence type="predicted"/>
<dbReference type="KEGG" id="aup:AsAng_0005490"/>
<protein>
    <submittedName>
        <fullName evidence="1">PD-(D/E)XK nuclease family protein</fullName>
    </submittedName>
</protein>
<dbReference type="InterPro" id="IPR029470">
    <property type="entry name" value="PDDEXK_4"/>
</dbReference>
<dbReference type="RefSeq" id="WP_264791197.1">
    <property type="nucleotide sequence ID" value="NZ_AP026867.1"/>
</dbReference>
<sequence length="410" mass="48370">MKDLNYLLQKLEIVQERYETKRAGEEQFNIFTALHKEHDERRLHSRFIAVLLNPFASHGLGDLFLNAFLKLVSLDPLNYQKAIVYPEEIAKQENNNIDILIIDRSSKHAIIIENKIYAGDQKDQLKRYFEHVRKNERIPESQIKTFYLSLDGHPPSQYSLGKNSLGKDNTLEDLNGECLSYQEHILDWLACILPVVVAQPFLRESIIQYQKLIQKMTNEETNIEERKELKDAIGTNAQTMKAAKYLVDNFKHVKWHAIDDFWKELEQHLTEKGFKNIDTAGITAHAIKNIAHDSSNKQGEDCSLSFDYQEGIKVHILHEKNVQLWWGVHMDEVSAEKKEKFEELRKSNEIKRHEDDDIYWWKYLTLENGEYLWLKDFKQEETFNLINPVLRKETIELIVKQIVEFFAKHF</sequence>
<accession>A0A915YB61</accession>
<dbReference type="Proteomes" id="UP001060919">
    <property type="component" value="Chromosome"/>
</dbReference>
<gene>
    <name evidence="1" type="ORF">AsAng_0005490</name>
</gene>
<dbReference type="EMBL" id="AP026867">
    <property type="protein sequence ID" value="BDS09844.1"/>
    <property type="molecule type" value="Genomic_DNA"/>
</dbReference>
<evidence type="ECO:0000313" key="1">
    <source>
        <dbReference type="EMBL" id="BDS09844.1"/>
    </source>
</evidence>
<evidence type="ECO:0000313" key="2">
    <source>
        <dbReference type="Proteomes" id="UP001060919"/>
    </source>
</evidence>